<dbReference type="Gene3D" id="3.40.50.2000">
    <property type="entry name" value="Glycogen Phosphorylase B"/>
    <property type="match status" value="1"/>
</dbReference>
<dbReference type="STRING" id="29433.MOVS_04510"/>
<evidence type="ECO:0000313" key="4">
    <source>
        <dbReference type="EMBL" id="STY86946.1"/>
    </source>
</evidence>
<dbReference type="GO" id="GO:0016757">
    <property type="term" value="F:glycosyltransferase activity"/>
    <property type="evidence" value="ECO:0007669"/>
    <property type="project" value="InterPro"/>
</dbReference>
<dbReference type="Proteomes" id="UP000255102">
    <property type="component" value="Unassembled WGS sequence"/>
</dbReference>
<keyword evidence="1 4" id="KW-0808">Transferase</keyword>
<evidence type="ECO:0000313" key="5">
    <source>
        <dbReference type="Proteomes" id="UP000076765"/>
    </source>
</evidence>
<dbReference type="KEGG" id="moi:MOVS_04510"/>
<organism evidence="4 6">
    <name type="scientific">Moraxella ovis</name>
    <dbReference type="NCBI Taxonomy" id="29433"/>
    <lineage>
        <taxon>Bacteria</taxon>
        <taxon>Pseudomonadati</taxon>
        <taxon>Pseudomonadota</taxon>
        <taxon>Gammaproteobacteria</taxon>
        <taxon>Moraxellales</taxon>
        <taxon>Moraxellaceae</taxon>
        <taxon>Moraxella</taxon>
    </lineage>
</organism>
<evidence type="ECO:0000313" key="6">
    <source>
        <dbReference type="Proteomes" id="UP000255102"/>
    </source>
</evidence>
<dbReference type="Proteomes" id="UP000076765">
    <property type="component" value="Chromosome"/>
</dbReference>
<gene>
    <name evidence="3" type="ORF">MOVS_04510</name>
    <name evidence="4" type="ORF">NCTC11227_00945</name>
</gene>
<dbReference type="EMBL" id="CP011158">
    <property type="protein sequence ID" value="ANB91368.1"/>
    <property type="molecule type" value="Genomic_DNA"/>
</dbReference>
<dbReference type="CDD" id="cd03809">
    <property type="entry name" value="GT4_MtfB-like"/>
    <property type="match status" value="1"/>
</dbReference>
<feature type="domain" description="Glycosyl transferase family 1" evidence="2">
    <location>
        <begin position="227"/>
        <end position="377"/>
    </location>
</feature>
<dbReference type="PANTHER" id="PTHR46401:SF2">
    <property type="entry name" value="GLYCOSYLTRANSFERASE WBBK-RELATED"/>
    <property type="match status" value="1"/>
</dbReference>
<dbReference type="EMBL" id="UGPW01000001">
    <property type="protein sequence ID" value="STY86946.1"/>
    <property type="molecule type" value="Genomic_DNA"/>
</dbReference>
<evidence type="ECO:0000259" key="2">
    <source>
        <dbReference type="Pfam" id="PF00534"/>
    </source>
</evidence>
<evidence type="ECO:0000313" key="3">
    <source>
        <dbReference type="EMBL" id="ANB91368.1"/>
    </source>
</evidence>
<name>A0A378PKM7_9GAMM</name>
<proteinExistence type="predicted"/>
<dbReference type="SUPFAM" id="SSF53756">
    <property type="entry name" value="UDP-Glycosyltransferase/glycogen phosphorylase"/>
    <property type="match status" value="1"/>
</dbReference>
<keyword evidence="5" id="KW-1185">Reference proteome</keyword>
<dbReference type="InterPro" id="IPR001296">
    <property type="entry name" value="Glyco_trans_1"/>
</dbReference>
<protein>
    <submittedName>
        <fullName evidence="4">D-inositol-3-phosphate glycosyltransferase</fullName>
    </submittedName>
</protein>
<dbReference type="PANTHER" id="PTHR46401">
    <property type="entry name" value="GLYCOSYLTRANSFERASE WBBK-RELATED"/>
    <property type="match status" value="1"/>
</dbReference>
<sequence length="405" mass="47246">MIWINISNILFETKFSGIARTEYELCLYAYQLQQQGKTIGFCTFDDRMGFVIIENEKLRQTLENLKHGNYPKKTKPKFPEKFKRSVLKRINKIKFLFGIVNHCFNDNDTIIGVGQKLGNLEMRSFAFIKKRTDITLKVLCHDLIPINYPQYFFNANTQLFFEYIKEAIKVVDVFYCNSNFTKNELTDYYQKNNLPLAPMQVLTLGCDLRTKADNGNDDAFIQSLIHEPYLLFVSTIEIRKNHALIYEMYLKLLEKGIGNLPKVYFVGRQGWKVDELLHKLTTDERIKDKIVMLNNITDRQLIALFKHCWFTIHPSFIEGYGLPVAESLSMDKYCLASNAAALPEAGGDFIDYVSPHDIDAWCDKFLFLINNPDYIAQKEQHIKQHYKPVSWQNFAKQIFANELVN</sequence>
<dbReference type="AlphaFoldDB" id="A0A378PKM7"/>
<evidence type="ECO:0000256" key="1">
    <source>
        <dbReference type="ARBA" id="ARBA00022679"/>
    </source>
</evidence>
<reference evidence="4 6" key="2">
    <citation type="submission" date="2018-06" db="EMBL/GenBank/DDBJ databases">
        <authorList>
            <consortium name="Pathogen Informatics"/>
            <person name="Doyle S."/>
        </authorList>
    </citation>
    <scope>NUCLEOTIDE SEQUENCE [LARGE SCALE GENOMIC DNA]</scope>
    <source>
        <strain evidence="4 6">NCTC11227</strain>
    </source>
</reference>
<dbReference type="Pfam" id="PF00534">
    <property type="entry name" value="Glycos_transf_1"/>
    <property type="match status" value="1"/>
</dbReference>
<reference evidence="3 5" key="1">
    <citation type="submission" date="2015-04" db="EMBL/GenBank/DDBJ databases">
        <authorList>
            <person name="Calcutt M.J."/>
            <person name="Foecking M.F."/>
        </authorList>
    </citation>
    <scope>NUCLEOTIDE SEQUENCE [LARGE SCALE GENOMIC DNA]</scope>
    <source>
        <strain evidence="3 5">199/55</strain>
    </source>
</reference>
<dbReference type="RefSeq" id="WP_063513941.1">
    <property type="nucleotide sequence ID" value="NZ_CP011158.1"/>
</dbReference>
<accession>A0A378PKM7</accession>